<organism evidence="1 2">
    <name type="scientific">Coemansia aciculifera</name>
    <dbReference type="NCBI Taxonomy" id="417176"/>
    <lineage>
        <taxon>Eukaryota</taxon>
        <taxon>Fungi</taxon>
        <taxon>Fungi incertae sedis</taxon>
        <taxon>Zoopagomycota</taxon>
        <taxon>Kickxellomycotina</taxon>
        <taxon>Kickxellomycetes</taxon>
        <taxon>Kickxellales</taxon>
        <taxon>Kickxellaceae</taxon>
        <taxon>Coemansia</taxon>
    </lineage>
</organism>
<dbReference type="Proteomes" id="UP001139981">
    <property type="component" value="Unassembled WGS sequence"/>
</dbReference>
<keyword evidence="2" id="KW-1185">Reference proteome</keyword>
<dbReference type="EMBL" id="JANBVB010001078">
    <property type="protein sequence ID" value="KAJ2891151.1"/>
    <property type="molecule type" value="Genomic_DNA"/>
</dbReference>
<reference evidence="1" key="1">
    <citation type="submission" date="2022-07" db="EMBL/GenBank/DDBJ databases">
        <title>Phylogenomic reconstructions and comparative analyses of Kickxellomycotina fungi.</title>
        <authorList>
            <person name="Reynolds N.K."/>
            <person name="Stajich J.E."/>
            <person name="Barry K."/>
            <person name="Grigoriev I.V."/>
            <person name="Crous P."/>
            <person name="Smith M.E."/>
        </authorList>
    </citation>
    <scope>NUCLEOTIDE SEQUENCE</scope>
    <source>
        <strain evidence="1">CBS 190363</strain>
    </source>
</reference>
<proteinExistence type="predicted"/>
<protein>
    <submittedName>
        <fullName evidence="1">Uncharacterized protein</fullName>
    </submittedName>
</protein>
<evidence type="ECO:0000313" key="1">
    <source>
        <dbReference type="EMBL" id="KAJ2891151.1"/>
    </source>
</evidence>
<gene>
    <name evidence="1" type="ORF">IWW38_003743</name>
</gene>
<sequence length="210" mass="23060">MPFRHQAASRSPRRASGNSDSSFDDSEGEDLPESIVGAIEIPKSPSHPSSLRVDSTPGMKAPSHINFSSSLHSSPRHSHTTTTSSSAPQPQPLWGNQNMSATDSRWPPQLYRQWFGAITEGRSIQVHSILADHPDVLNMRRKESTPFHMALTHIASEWLGNDTSGMDGLQVAIMGYKNAYANWRLGNGAQTEQMAGMSADQMKEHVAVRE</sequence>
<accession>A0ACC1M0X3</accession>
<evidence type="ECO:0000313" key="2">
    <source>
        <dbReference type="Proteomes" id="UP001139981"/>
    </source>
</evidence>
<name>A0ACC1M0X3_9FUNG</name>
<feature type="non-terminal residue" evidence="1">
    <location>
        <position position="210"/>
    </location>
</feature>
<comment type="caution">
    <text evidence="1">The sequence shown here is derived from an EMBL/GenBank/DDBJ whole genome shotgun (WGS) entry which is preliminary data.</text>
</comment>